<comment type="caution">
    <text evidence="9">The sequence shown here is derived from an EMBL/GenBank/DDBJ whole genome shotgun (WGS) entry which is preliminary data.</text>
</comment>
<feature type="transmembrane region" description="Helical" evidence="7">
    <location>
        <begin position="12"/>
        <end position="34"/>
    </location>
</feature>
<comment type="subcellular location">
    <subcellularLocation>
        <location evidence="1">Membrane</location>
        <topology evidence="1">Multi-pass membrane protein</topology>
    </subcellularLocation>
</comment>
<evidence type="ECO:0000256" key="7">
    <source>
        <dbReference type="SAM" id="Phobius"/>
    </source>
</evidence>
<dbReference type="EMBL" id="MFEO01000023">
    <property type="protein sequence ID" value="OGE89327.1"/>
    <property type="molecule type" value="Genomic_DNA"/>
</dbReference>
<dbReference type="PANTHER" id="PTHR30576">
    <property type="entry name" value="COLANIC BIOSYNTHESIS UDP-GLUCOSE LIPID CARRIER TRANSFERASE"/>
    <property type="match status" value="1"/>
</dbReference>
<feature type="transmembrane region" description="Helical" evidence="7">
    <location>
        <begin position="275"/>
        <end position="298"/>
    </location>
</feature>
<sequence length="458" mass="53304">MNDLLPQLRRILLYLGDLAVLYGVLAVVLILRYTEQFDLNVWDEHFLPFTLIFAVWLVVFYISGLYDTRETKNDISFYMLVFRTMLINALIGVIYFYVFSERIFTIKPQVVFLVYIGIFSLAFLLWRRLYNLFIAREQFLRNVIFIGSGEDIEVLFTELARRPYLGYRVVEFVRVRGNNNTLPTPELETLDLHKLLLDRKIDIVVTSPELHGQPKIVEQIYRNLFLGIAYFDLPTFYEKILGRIPVATIGQLWFLENLTENDKKFYELFKRFGDLIFTLLLGAVGAILTPFIALAILLDSPGPILFRQSRVGQGGRLFLAMKFRSMIMDSEKNGPQWTKADDPRVTRVGRVLRKLKLDEIPQLINILRGEMSFIGPRPEQPEFVDSRIKKVPYYNERHLVKPGLTGWAQINAPFTSASEEDTLSKLQYDLYYIKNRSMLLDLGILLKTINIVLTRQGR</sequence>
<feature type="domain" description="Bacterial sugar transferase" evidence="8">
    <location>
        <begin position="270"/>
        <end position="453"/>
    </location>
</feature>
<feature type="transmembrane region" description="Helical" evidence="7">
    <location>
        <begin position="77"/>
        <end position="98"/>
    </location>
</feature>
<dbReference type="GO" id="GO:0016780">
    <property type="term" value="F:phosphotransferase activity, for other substituted phosphate groups"/>
    <property type="evidence" value="ECO:0007669"/>
    <property type="project" value="TreeGrafter"/>
</dbReference>
<accession>A0A1F5PHE7</accession>
<keyword evidence="5 7" id="KW-1133">Transmembrane helix</keyword>
<organism evidence="9 10">
    <name type="scientific">Candidatus Doudnabacteria bacterium RIFCSPHIGHO2_01_FULL_50_11</name>
    <dbReference type="NCBI Taxonomy" id="1817828"/>
    <lineage>
        <taxon>Bacteria</taxon>
        <taxon>Candidatus Doudnaibacteriota</taxon>
    </lineage>
</organism>
<feature type="transmembrane region" description="Helical" evidence="7">
    <location>
        <begin position="110"/>
        <end position="126"/>
    </location>
</feature>
<keyword evidence="4 7" id="KW-0812">Transmembrane</keyword>
<keyword evidence="3" id="KW-0808">Transferase</keyword>
<evidence type="ECO:0000256" key="4">
    <source>
        <dbReference type="ARBA" id="ARBA00022692"/>
    </source>
</evidence>
<feature type="transmembrane region" description="Helical" evidence="7">
    <location>
        <begin position="46"/>
        <end position="65"/>
    </location>
</feature>
<dbReference type="STRING" id="1817828.A2722_02960"/>
<evidence type="ECO:0000256" key="2">
    <source>
        <dbReference type="ARBA" id="ARBA00006464"/>
    </source>
</evidence>
<evidence type="ECO:0000256" key="3">
    <source>
        <dbReference type="ARBA" id="ARBA00022679"/>
    </source>
</evidence>
<dbReference type="NCBIfam" id="TIGR03025">
    <property type="entry name" value="EPS_sugtrans"/>
    <property type="match status" value="1"/>
</dbReference>
<dbReference type="PANTHER" id="PTHR30576:SF0">
    <property type="entry name" value="UNDECAPRENYL-PHOSPHATE N-ACETYLGALACTOSAMINYL 1-PHOSPHATE TRANSFERASE-RELATED"/>
    <property type="match status" value="1"/>
</dbReference>
<evidence type="ECO:0000256" key="6">
    <source>
        <dbReference type="ARBA" id="ARBA00023136"/>
    </source>
</evidence>
<dbReference type="AlphaFoldDB" id="A0A1F5PHE7"/>
<gene>
    <name evidence="9" type="ORF">A2722_02960</name>
</gene>
<evidence type="ECO:0000313" key="9">
    <source>
        <dbReference type="EMBL" id="OGE89327.1"/>
    </source>
</evidence>
<proteinExistence type="inferred from homology"/>
<dbReference type="Pfam" id="PF02397">
    <property type="entry name" value="Bac_transf"/>
    <property type="match status" value="1"/>
</dbReference>
<dbReference type="InterPro" id="IPR003362">
    <property type="entry name" value="Bact_transf"/>
</dbReference>
<evidence type="ECO:0000259" key="8">
    <source>
        <dbReference type="Pfam" id="PF02397"/>
    </source>
</evidence>
<evidence type="ECO:0000313" key="10">
    <source>
        <dbReference type="Proteomes" id="UP000178377"/>
    </source>
</evidence>
<keyword evidence="6 7" id="KW-0472">Membrane</keyword>
<comment type="similarity">
    <text evidence="2">Belongs to the bacterial sugar transferase family.</text>
</comment>
<dbReference type="InterPro" id="IPR017475">
    <property type="entry name" value="EPS_sugar_tfrase"/>
</dbReference>
<dbReference type="Proteomes" id="UP000178377">
    <property type="component" value="Unassembled WGS sequence"/>
</dbReference>
<evidence type="ECO:0000256" key="5">
    <source>
        <dbReference type="ARBA" id="ARBA00022989"/>
    </source>
</evidence>
<protein>
    <recommendedName>
        <fullName evidence="8">Bacterial sugar transferase domain-containing protein</fullName>
    </recommendedName>
</protein>
<name>A0A1F5PHE7_9BACT</name>
<reference evidence="9 10" key="1">
    <citation type="journal article" date="2016" name="Nat. Commun.">
        <title>Thousands of microbial genomes shed light on interconnected biogeochemical processes in an aquifer system.</title>
        <authorList>
            <person name="Anantharaman K."/>
            <person name="Brown C.T."/>
            <person name="Hug L.A."/>
            <person name="Sharon I."/>
            <person name="Castelle C.J."/>
            <person name="Probst A.J."/>
            <person name="Thomas B.C."/>
            <person name="Singh A."/>
            <person name="Wilkins M.J."/>
            <person name="Karaoz U."/>
            <person name="Brodie E.L."/>
            <person name="Williams K.H."/>
            <person name="Hubbard S.S."/>
            <person name="Banfield J.F."/>
        </authorList>
    </citation>
    <scope>NUCLEOTIDE SEQUENCE [LARGE SCALE GENOMIC DNA]</scope>
</reference>
<dbReference type="GO" id="GO:0016020">
    <property type="term" value="C:membrane"/>
    <property type="evidence" value="ECO:0007669"/>
    <property type="project" value="UniProtKB-SubCell"/>
</dbReference>
<evidence type="ECO:0000256" key="1">
    <source>
        <dbReference type="ARBA" id="ARBA00004141"/>
    </source>
</evidence>